<dbReference type="PROSITE" id="PS51831">
    <property type="entry name" value="HD"/>
    <property type="match status" value="1"/>
</dbReference>
<dbReference type="Proteomes" id="UP000005561">
    <property type="component" value="Unassembled WGS sequence"/>
</dbReference>
<keyword evidence="5" id="KW-1185">Reference proteome</keyword>
<dbReference type="HAMAP" id="MF_01212">
    <property type="entry name" value="dGTPase_type2"/>
    <property type="match status" value="1"/>
</dbReference>
<gene>
    <name evidence="4" type="ORF">BRYFOR_07783</name>
</gene>
<dbReference type="InterPro" id="IPR003607">
    <property type="entry name" value="HD/PDEase_dom"/>
</dbReference>
<evidence type="ECO:0000313" key="5">
    <source>
        <dbReference type="Proteomes" id="UP000005561"/>
    </source>
</evidence>
<dbReference type="SUPFAM" id="SSF109604">
    <property type="entry name" value="HD-domain/PDEase-like"/>
    <property type="match status" value="1"/>
</dbReference>
<dbReference type="STRING" id="168384.SAMN05660368_00957"/>
<comment type="similarity">
    <text evidence="2">Belongs to the dGTPase family. Type 2 subfamily.</text>
</comment>
<dbReference type="InterPro" id="IPR006674">
    <property type="entry name" value="HD_domain"/>
</dbReference>
<feature type="domain" description="HD" evidence="3">
    <location>
        <begin position="75"/>
        <end position="186"/>
    </location>
</feature>
<name>C6LGM3_9FIRM</name>
<dbReference type="AlphaFoldDB" id="C6LGM3"/>
<dbReference type="PANTHER" id="PTHR35795:SF1">
    <property type="entry name" value="BIS(5'-NUCLEOSYL)-TETRAPHOSPHATASE, SYMMETRICAL"/>
    <property type="match status" value="1"/>
</dbReference>
<dbReference type="InterPro" id="IPR026875">
    <property type="entry name" value="PHydrolase_assoc_dom"/>
</dbReference>
<dbReference type="RefSeq" id="WP_006862568.1">
    <property type="nucleotide sequence ID" value="NZ_ACCL02000012.1"/>
</dbReference>
<dbReference type="NCBIfam" id="NF002327">
    <property type="entry name" value="PRK01286.1-2"/>
    <property type="match status" value="1"/>
</dbReference>
<evidence type="ECO:0000259" key="3">
    <source>
        <dbReference type="PROSITE" id="PS51831"/>
    </source>
</evidence>
<reference evidence="4" key="1">
    <citation type="submission" date="2009-07" db="EMBL/GenBank/DDBJ databases">
        <authorList>
            <person name="Weinstock G."/>
            <person name="Sodergren E."/>
            <person name="Clifton S."/>
            <person name="Fulton L."/>
            <person name="Fulton B."/>
            <person name="Courtney L."/>
            <person name="Fronick C."/>
            <person name="Harrison M."/>
            <person name="Strong C."/>
            <person name="Farmer C."/>
            <person name="Delahaunty K."/>
            <person name="Markovic C."/>
            <person name="Hall O."/>
            <person name="Minx P."/>
            <person name="Tomlinson C."/>
            <person name="Mitreva M."/>
            <person name="Nelson J."/>
            <person name="Hou S."/>
            <person name="Wollam A."/>
            <person name="Pepin K.H."/>
            <person name="Johnson M."/>
            <person name="Bhonagiri V."/>
            <person name="Nash W.E."/>
            <person name="Warren W."/>
            <person name="Chinwalla A."/>
            <person name="Mardis E.R."/>
            <person name="Wilson R.K."/>
        </authorList>
    </citation>
    <scope>NUCLEOTIDE SEQUENCE [LARGE SCALE GENOMIC DNA]</scope>
    <source>
        <strain evidence="4">DSM 14469</strain>
    </source>
</reference>
<dbReference type="InterPro" id="IPR051094">
    <property type="entry name" value="Diverse_Catalytic_Enzymes"/>
</dbReference>
<dbReference type="CDD" id="cd00077">
    <property type="entry name" value="HDc"/>
    <property type="match status" value="1"/>
</dbReference>
<dbReference type="InterPro" id="IPR006261">
    <property type="entry name" value="dGTPase"/>
</dbReference>
<dbReference type="Pfam" id="PF13286">
    <property type="entry name" value="HD_assoc"/>
    <property type="match status" value="1"/>
</dbReference>
<proteinExistence type="inferred from homology"/>
<evidence type="ECO:0000256" key="2">
    <source>
        <dbReference type="HAMAP-Rule" id="MF_01212"/>
    </source>
</evidence>
<evidence type="ECO:0000313" key="4">
    <source>
        <dbReference type="EMBL" id="EET60223.1"/>
    </source>
</evidence>
<keyword evidence="1 2" id="KW-0378">Hydrolase</keyword>
<dbReference type="eggNOG" id="COG0232">
    <property type="taxonomic scope" value="Bacteria"/>
</dbReference>
<dbReference type="EMBL" id="ACCL02000012">
    <property type="protein sequence ID" value="EET60223.1"/>
    <property type="molecule type" value="Genomic_DNA"/>
</dbReference>
<dbReference type="NCBIfam" id="TIGR01353">
    <property type="entry name" value="dGTP_triPase"/>
    <property type="match status" value="1"/>
</dbReference>
<accession>C6LGM3</accession>
<dbReference type="InterPro" id="IPR023023">
    <property type="entry name" value="dNTPase_2"/>
</dbReference>
<dbReference type="OrthoDB" id="9803619at2"/>
<dbReference type="PANTHER" id="PTHR35795">
    <property type="entry name" value="SLR1885 PROTEIN"/>
    <property type="match status" value="1"/>
</dbReference>
<dbReference type="GO" id="GO:0016793">
    <property type="term" value="F:triphosphoric monoester hydrolase activity"/>
    <property type="evidence" value="ECO:0007669"/>
    <property type="project" value="InterPro"/>
</dbReference>
<dbReference type="Gene3D" id="1.10.3210.10">
    <property type="entry name" value="Hypothetical protein af1432"/>
    <property type="match status" value="1"/>
</dbReference>
<dbReference type="SMART" id="SM00471">
    <property type="entry name" value="HDc"/>
    <property type="match status" value="1"/>
</dbReference>
<sequence>MNIREMAEQREEEFLSEYASLSRNTRGRDIQEAQCDIRPVYQRDRDRILHCKSFRRLKHKTQVFLNPQGDHYRDRLTHTLEVSQIARTIAQALRLNESLTEAIAMGHDIGHTPFGHAGERALNRVCPDGFIHSEQSIRVVELLEKKGRGLNLTWEVRDGIRNHRTSGHPATLEGKVVRLSDKIAYINHDIDDAERAGILREEDIPLEYRQVLGSTIKERLNTMIHDIVSNSQGKPDICQSPEVGLAMKNIRKFMFQNVYTNPTAKGEETKAENMLAALYEYYEKHLELLPPEYQDMVTKGGQSVPRVVCDYISGMTDQYAMTKYAEYFIPKAWKL</sequence>
<comment type="caution">
    <text evidence="4">The sequence shown here is derived from an EMBL/GenBank/DDBJ whole genome shotgun (WGS) entry which is preliminary data.</text>
</comment>
<organism evidence="4 5">
    <name type="scientific">Marvinbryantia formatexigens DSM 14469</name>
    <dbReference type="NCBI Taxonomy" id="478749"/>
    <lineage>
        <taxon>Bacteria</taxon>
        <taxon>Bacillati</taxon>
        <taxon>Bacillota</taxon>
        <taxon>Clostridia</taxon>
        <taxon>Lachnospirales</taxon>
        <taxon>Lachnospiraceae</taxon>
        <taxon>Marvinbryantia</taxon>
    </lineage>
</organism>
<dbReference type="Pfam" id="PF01966">
    <property type="entry name" value="HD"/>
    <property type="match status" value="1"/>
</dbReference>
<protein>
    <recommendedName>
        <fullName evidence="2">Deoxyguanosinetriphosphate triphosphohydrolase-like protein</fullName>
    </recommendedName>
</protein>
<evidence type="ECO:0000256" key="1">
    <source>
        <dbReference type="ARBA" id="ARBA00022801"/>
    </source>
</evidence>